<evidence type="ECO:0000313" key="3">
    <source>
        <dbReference type="Proteomes" id="UP001318120"/>
    </source>
</evidence>
<organism evidence="2 3">
    <name type="scientific">Campylobacter vicugnae</name>
    <dbReference type="NCBI Taxonomy" id="1660076"/>
    <lineage>
        <taxon>Bacteria</taxon>
        <taxon>Pseudomonadati</taxon>
        <taxon>Campylobacterota</taxon>
        <taxon>Epsilonproteobacteria</taxon>
        <taxon>Campylobacterales</taxon>
        <taxon>Campylobacteraceae</taxon>
        <taxon>Campylobacter</taxon>
    </lineage>
</organism>
<dbReference type="EMBL" id="CP144916">
    <property type="protein sequence ID" value="WWC41263.1"/>
    <property type="molecule type" value="Genomic_DNA"/>
</dbReference>
<dbReference type="RefSeq" id="WP_338438953.1">
    <property type="nucleotide sequence ID" value="NZ_CP144916.1"/>
</dbReference>
<protein>
    <submittedName>
        <fullName evidence="2">Uncharacterized protein</fullName>
    </submittedName>
</protein>
<evidence type="ECO:0000313" key="2">
    <source>
        <dbReference type="EMBL" id="WWC41263.1"/>
    </source>
</evidence>
<name>A0ABZ2E6E6_9BACT</name>
<dbReference type="GeneID" id="93113654"/>
<reference evidence="2 3" key="1">
    <citation type="journal article" date="2017" name="Genome Biol. Evol.">
        <title>Comparative Genomic Analysis Identifies a Campylobacter Clade Deficient in Selenium Metabolism.</title>
        <authorList>
            <person name="Miller W.G."/>
            <person name="Yee E."/>
            <person name="Lopes B.S."/>
            <person name="Chapman M.H."/>
            <person name="Huynh S."/>
            <person name="Bono J.L."/>
            <person name="Parker C.T."/>
            <person name="Strachan N.J.C."/>
            <person name="Forbes K.J."/>
        </authorList>
    </citation>
    <scope>NUCLEOTIDE SEQUENCE [LARGE SCALE GENOMIC DNA]</scope>
    <source>
        <strain evidence="2 3">RM9261</strain>
    </source>
</reference>
<evidence type="ECO:0000313" key="1">
    <source>
        <dbReference type="EMBL" id="WWC41248.1"/>
    </source>
</evidence>
<reference evidence="2" key="2">
    <citation type="submission" date="2024-02" db="EMBL/GenBank/DDBJ databases">
        <authorList>
            <person name="Miller W.G."/>
            <person name="Yee E."/>
            <person name="Lopes B.S."/>
            <person name="Chapman M.H."/>
            <person name="Huynh S."/>
            <person name="Bono J.L."/>
            <person name="Parker C.T."/>
            <person name="Strachan N.J.C."/>
            <person name="Forbes K.J."/>
        </authorList>
    </citation>
    <scope>NUCLEOTIDE SEQUENCE</scope>
    <source>
        <strain evidence="2">RM9261</strain>
    </source>
</reference>
<gene>
    <name evidence="1" type="ORF">CVIC9261_05975</name>
    <name evidence="2" type="ORF">CVIC9261_06050</name>
</gene>
<accession>A0ABZ2E6E6</accession>
<proteinExistence type="predicted"/>
<dbReference type="Proteomes" id="UP001318120">
    <property type="component" value="Chromosome"/>
</dbReference>
<sequence>MENKNQDKIDKILQKVEQKSSKIYNEDNDPVIAAANLLQTEEYMKGLKDPSFSSVFNTQMKLQDLEAKKDLYKAAKLQEEFSTEPYDDRYVDLATGEIKRISENKNYNMKLQSYDLGSNFKSFLSGFAGDAIQGVGLGLDTVYNGLIGGLASVGEIGQYIFNGEEKNAQTRKQLEKDLADNFDRISLFTDMANTLARPFNEYERDKNFVNIHQDLDHLGESFDKGNIKEFTKELVNTGLHTAPTMIEGLLSYGSAVPALAKLNKENRAKELGVNPNEILDTTNRASLAELAL</sequence>
<keyword evidence="3" id="KW-1185">Reference proteome</keyword>
<dbReference type="EMBL" id="CP144916">
    <property type="protein sequence ID" value="WWC41248.1"/>
    <property type="molecule type" value="Genomic_DNA"/>
</dbReference>